<evidence type="ECO:0000313" key="2">
    <source>
        <dbReference type="Proteomes" id="UP000834458"/>
    </source>
</evidence>
<comment type="caution">
    <text evidence="1">The sequence shown here is derived from an EMBL/GenBank/DDBJ whole genome shotgun (WGS) entry which is preliminary data.</text>
</comment>
<accession>A0AA35D959</accession>
<evidence type="ECO:0000313" key="1">
    <source>
        <dbReference type="EMBL" id="CAB5697757.1"/>
    </source>
</evidence>
<organism evidence="1 2">
    <name type="scientific">Comamonas aquatica</name>
    <dbReference type="NCBI Taxonomy" id="225991"/>
    <lineage>
        <taxon>Bacteria</taxon>
        <taxon>Pseudomonadati</taxon>
        <taxon>Pseudomonadota</taxon>
        <taxon>Betaproteobacteria</taxon>
        <taxon>Burkholderiales</taxon>
        <taxon>Comamonadaceae</taxon>
        <taxon>Comamonas</taxon>
    </lineage>
</organism>
<dbReference type="EMBL" id="CAHPSC010000036">
    <property type="protein sequence ID" value="CAB5697757.1"/>
    <property type="molecule type" value="Genomic_DNA"/>
</dbReference>
<proteinExistence type="predicted"/>
<sequence length="221" mass="24022">MPQGAFTFGAAKEAPQCLYIAVDASKASYAKSTDRAVRDKAIAYLLSISENNCSNYLDRAFANRSEMDISKNLTQDVTTGVGSMAAFNTPALTAGLGLVNLIVGKSVDNVNSTYYFNQTYQAFAAAVATERARIKSEIISKQANRPTVSTETIVQYTLFDAFSDIREYDAACSMRVGLAKLLETQGEKKQAQFKQSAIADELANTKSLQQAKQAQSTDFQN</sequence>
<dbReference type="Proteomes" id="UP000834458">
    <property type="component" value="Unassembled WGS sequence"/>
</dbReference>
<name>A0AA35D959_9BURK</name>
<protein>
    <submittedName>
        <fullName evidence="1">Uncharacterized protein</fullName>
    </submittedName>
</protein>
<gene>
    <name evidence="1" type="ORF">GHA_02494</name>
</gene>
<reference evidence="1" key="1">
    <citation type="submission" date="2020-05" db="EMBL/GenBank/DDBJ databases">
        <authorList>
            <person name="Delgado-Blas J."/>
        </authorList>
    </citation>
    <scope>NUCLEOTIDE SEQUENCE</scope>
    <source>
        <strain evidence="1">BB1454</strain>
    </source>
</reference>
<dbReference type="AlphaFoldDB" id="A0AA35D959"/>